<evidence type="ECO:0000313" key="1">
    <source>
        <dbReference type="EMBL" id="TFK74217.1"/>
    </source>
</evidence>
<organism evidence="1 2">
    <name type="scientific">Pluteus cervinus</name>
    <dbReference type="NCBI Taxonomy" id="181527"/>
    <lineage>
        <taxon>Eukaryota</taxon>
        <taxon>Fungi</taxon>
        <taxon>Dikarya</taxon>
        <taxon>Basidiomycota</taxon>
        <taxon>Agaricomycotina</taxon>
        <taxon>Agaricomycetes</taxon>
        <taxon>Agaricomycetidae</taxon>
        <taxon>Agaricales</taxon>
        <taxon>Pluteineae</taxon>
        <taxon>Pluteaceae</taxon>
        <taxon>Pluteus</taxon>
    </lineage>
</organism>
<protein>
    <submittedName>
        <fullName evidence="1">Uncharacterized protein</fullName>
    </submittedName>
</protein>
<gene>
    <name evidence="1" type="ORF">BDN72DRAFT_833522</name>
</gene>
<reference evidence="1 2" key="1">
    <citation type="journal article" date="2019" name="Nat. Ecol. Evol.">
        <title>Megaphylogeny resolves global patterns of mushroom evolution.</title>
        <authorList>
            <person name="Varga T."/>
            <person name="Krizsan K."/>
            <person name="Foldi C."/>
            <person name="Dima B."/>
            <person name="Sanchez-Garcia M."/>
            <person name="Sanchez-Ramirez S."/>
            <person name="Szollosi G.J."/>
            <person name="Szarkandi J.G."/>
            <person name="Papp V."/>
            <person name="Albert L."/>
            <person name="Andreopoulos W."/>
            <person name="Angelini C."/>
            <person name="Antonin V."/>
            <person name="Barry K.W."/>
            <person name="Bougher N.L."/>
            <person name="Buchanan P."/>
            <person name="Buyck B."/>
            <person name="Bense V."/>
            <person name="Catcheside P."/>
            <person name="Chovatia M."/>
            <person name="Cooper J."/>
            <person name="Damon W."/>
            <person name="Desjardin D."/>
            <person name="Finy P."/>
            <person name="Geml J."/>
            <person name="Haridas S."/>
            <person name="Hughes K."/>
            <person name="Justo A."/>
            <person name="Karasinski D."/>
            <person name="Kautmanova I."/>
            <person name="Kiss B."/>
            <person name="Kocsube S."/>
            <person name="Kotiranta H."/>
            <person name="LaButti K.M."/>
            <person name="Lechner B.E."/>
            <person name="Liimatainen K."/>
            <person name="Lipzen A."/>
            <person name="Lukacs Z."/>
            <person name="Mihaltcheva S."/>
            <person name="Morgado L.N."/>
            <person name="Niskanen T."/>
            <person name="Noordeloos M.E."/>
            <person name="Ohm R.A."/>
            <person name="Ortiz-Santana B."/>
            <person name="Ovrebo C."/>
            <person name="Racz N."/>
            <person name="Riley R."/>
            <person name="Savchenko A."/>
            <person name="Shiryaev A."/>
            <person name="Soop K."/>
            <person name="Spirin V."/>
            <person name="Szebenyi C."/>
            <person name="Tomsovsky M."/>
            <person name="Tulloss R.E."/>
            <person name="Uehling J."/>
            <person name="Grigoriev I.V."/>
            <person name="Vagvolgyi C."/>
            <person name="Papp T."/>
            <person name="Martin F.M."/>
            <person name="Miettinen O."/>
            <person name="Hibbett D.S."/>
            <person name="Nagy L.G."/>
        </authorList>
    </citation>
    <scope>NUCLEOTIDE SEQUENCE [LARGE SCALE GENOMIC DNA]</scope>
    <source>
        <strain evidence="1 2">NL-1719</strain>
    </source>
</reference>
<evidence type="ECO:0000313" key="2">
    <source>
        <dbReference type="Proteomes" id="UP000308600"/>
    </source>
</evidence>
<accession>A0ACD3B969</accession>
<proteinExistence type="predicted"/>
<keyword evidence="2" id="KW-1185">Reference proteome</keyword>
<dbReference type="EMBL" id="ML208269">
    <property type="protein sequence ID" value="TFK74217.1"/>
    <property type="molecule type" value="Genomic_DNA"/>
</dbReference>
<name>A0ACD3B969_9AGAR</name>
<dbReference type="Proteomes" id="UP000308600">
    <property type="component" value="Unassembled WGS sequence"/>
</dbReference>
<sequence length="276" mass="30474">MHEPHRSSGGSDKPNFSLFRNKAFMRGIYEIFLPALEDPNVGVEWYKVERLVAGNNAPKMRMDAGSSAVDHVGPRPKSINNGDRLASAVMTITTKAQPYSGSMKSLPSSKPPSAVKASSSRSRHLSQNLGASGSKFNSNDIKVKRAVQERSWKEFGTRLSGLYADRTLSSSGSHFPPNLNVSTSKSNSNEIKHTKTIQESSWKEFETRLNGIPADELDAGAEYNSDRMDILGDRPAVVFNIYSRRSKPTKTTLSRKSDVIDLSEEEPKSKRPRQGT</sequence>